<dbReference type="EMBL" id="VSWD01000010">
    <property type="protein sequence ID" value="KAK3090219.1"/>
    <property type="molecule type" value="Genomic_DNA"/>
</dbReference>
<reference evidence="1" key="1">
    <citation type="submission" date="2019-08" db="EMBL/GenBank/DDBJ databases">
        <title>The improved chromosome-level genome for the pearl oyster Pinctada fucata martensii using PacBio sequencing and Hi-C.</title>
        <authorList>
            <person name="Zheng Z."/>
        </authorList>
    </citation>
    <scope>NUCLEOTIDE SEQUENCE</scope>
    <source>
        <strain evidence="1">ZZ-2019</strain>
        <tissue evidence="1">Adductor muscle</tissue>
    </source>
</reference>
<keyword evidence="2" id="KW-1185">Reference proteome</keyword>
<protein>
    <submittedName>
        <fullName evidence="1">Uncharacterized protein</fullName>
    </submittedName>
</protein>
<proteinExistence type="predicted"/>
<dbReference type="InterPro" id="IPR052055">
    <property type="entry name" value="Hepadnavirus_pol/RT"/>
</dbReference>
<gene>
    <name evidence="1" type="ORF">FSP39_010162</name>
</gene>
<dbReference type="AlphaFoldDB" id="A0AA89BTB8"/>
<name>A0AA89BTB8_PINIB</name>
<evidence type="ECO:0000313" key="2">
    <source>
        <dbReference type="Proteomes" id="UP001186944"/>
    </source>
</evidence>
<accession>A0AA89BTB8</accession>
<comment type="caution">
    <text evidence="1">The sequence shown here is derived from an EMBL/GenBank/DDBJ whole genome shotgun (WGS) entry which is preliminary data.</text>
</comment>
<dbReference type="PANTHER" id="PTHR33050">
    <property type="entry name" value="REVERSE TRANSCRIPTASE DOMAIN-CONTAINING PROTEIN"/>
    <property type="match status" value="1"/>
</dbReference>
<evidence type="ECO:0000313" key="1">
    <source>
        <dbReference type="EMBL" id="KAK3090219.1"/>
    </source>
</evidence>
<dbReference type="PANTHER" id="PTHR33050:SF7">
    <property type="entry name" value="RIBONUCLEASE H"/>
    <property type="match status" value="1"/>
</dbReference>
<sequence>MNNDLFQVLDNLWGPHTVDRFSSDGNAKCSRFNSRYWCRGAEAVNCFSQPWVGETNWWVPPPRLICKTIQKSISEKANGTLVVPEWKSAPFWPLLYKDGHFASFLQDHITFRGKNVTCAGRASIGLFNGSYDKLKIIAFKVRF</sequence>
<dbReference type="Proteomes" id="UP001186944">
    <property type="component" value="Unassembled WGS sequence"/>
</dbReference>
<organism evidence="1 2">
    <name type="scientific">Pinctada imbricata</name>
    <name type="common">Atlantic pearl-oyster</name>
    <name type="synonym">Pinctada martensii</name>
    <dbReference type="NCBI Taxonomy" id="66713"/>
    <lineage>
        <taxon>Eukaryota</taxon>
        <taxon>Metazoa</taxon>
        <taxon>Spiralia</taxon>
        <taxon>Lophotrochozoa</taxon>
        <taxon>Mollusca</taxon>
        <taxon>Bivalvia</taxon>
        <taxon>Autobranchia</taxon>
        <taxon>Pteriomorphia</taxon>
        <taxon>Pterioida</taxon>
        <taxon>Pterioidea</taxon>
        <taxon>Pteriidae</taxon>
        <taxon>Pinctada</taxon>
    </lineage>
</organism>